<feature type="active site" evidence="1">
    <location>
        <position position="218"/>
    </location>
</feature>
<dbReference type="GO" id="GO:0005524">
    <property type="term" value="F:ATP binding"/>
    <property type="evidence" value="ECO:0007669"/>
    <property type="project" value="UniProtKB-KW"/>
</dbReference>
<feature type="domain" description="Fido" evidence="3">
    <location>
        <begin position="136"/>
        <end position="288"/>
    </location>
</feature>
<comment type="caution">
    <text evidence="4">The sequence shown here is derived from an EMBL/GenBank/DDBJ whole genome shotgun (WGS) entry which is preliminary data.</text>
</comment>
<feature type="binding site" evidence="2">
    <location>
        <begin position="222"/>
        <end position="229"/>
    </location>
    <ligand>
        <name>ATP</name>
        <dbReference type="ChEBI" id="CHEBI:30616"/>
    </ligand>
</feature>
<dbReference type="InterPro" id="IPR003812">
    <property type="entry name" value="Fido"/>
</dbReference>
<sequence>MGRLVERQWVSDVRSGSTADTASGTYTPYEPDRLTLLALVPTPELAVRLQALERRIQELCARESEALSSLSRFLTRSEAIASSRIEGVAPSAQQAALAELGLTESVKGLSEQAKLVAANMTVVRDAVGRLSSADRLTVEDIVELQAALLVEDRRHHGLRTQQNWIGGGLWSPVHAEFVPPEPESVPELMEDLVNYVNGSAHGALLQAALVHAQFETIHPFTDGNGRVGRALIHTVLERRGLTQGAVIPLSMVLSTLSNEYVEGLTSFRHLLSAGSPEANSAVLVWLETFARAAEIAVDQADLFAREVTDLKGRWATRLSAHRVEKGLRALPRADAAVAKVLAALPEAPVVTTATLKRIHSITPQAAGQALDELAGAGILSRKSIDRGATAFIAREVLDLITLRERALASTRFDTRLSAPQVPAPALPQQTPASHP</sequence>
<dbReference type="SUPFAM" id="SSF140931">
    <property type="entry name" value="Fic-like"/>
    <property type="match status" value="1"/>
</dbReference>
<dbReference type="PANTHER" id="PTHR13504:SF38">
    <property type="entry name" value="FIDO DOMAIN-CONTAINING PROTEIN"/>
    <property type="match status" value="1"/>
</dbReference>
<dbReference type="InterPro" id="IPR036597">
    <property type="entry name" value="Fido-like_dom_sf"/>
</dbReference>
<dbReference type="PANTHER" id="PTHR13504">
    <property type="entry name" value="FIDO DOMAIN-CONTAINING PROTEIN DDB_G0283145"/>
    <property type="match status" value="1"/>
</dbReference>
<dbReference type="AlphaFoldDB" id="A0A399JF61"/>
<evidence type="ECO:0000256" key="2">
    <source>
        <dbReference type="PIRSR" id="PIRSR640198-2"/>
    </source>
</evidence>
<evidence type="ECO:0000313" key="4">
    <source>
        <dbReference type="EMBL" id="RII43620.1"/>
    </source>
</evidence>
<organism evidence="4 5">
    <name type="scientific">Galactobacter valiniphilus</name>
    <dbReference type="NCBI Taxonomy" id="2676122"/>
    <lineage>
        <taxon>Bacteria</taxon>
        <taxon>Bacillati</taxon>
        <taxon>Actinomycetota</taxon>
        <taxon>Actinomycetes</taxon>
        <taxon>Micrococcales</taxon>
        <taxon>Micrococcaceae</taxon>
        <taxon>Galactobacter</taxon>
    </lineage>
</organism>
<dbReference type="RefSeq" id="WP_119423379.1">
    <property type="nucleotide sequence ID" value="NZ_QQXK01000002.1"/>
</dbReference>
<evidence type="ECO:0000313" key="5">
    <source>
        <dbReference type="Proteomes" id="UP000265419"/>
    </source>
</evidence>
<dbReference type="Proteomes" id="UP000265419">
    <property type="component" value="Unassembled WGS sequence"/>
</dbReference>
<accession>A0A399JF61</accession>
<reference evidence="4 5" key="1">
    <citation type="submission" date="2018-07" db="EMBL/GenBank/DDBJ databases">
        <title>Arthrobacter sp. nov., isolated from raw cow's milk with high bacterial count.</title>
        <authorList>
            <person name="Hahne J."/>
            <person name="Isele D."/>
            <person name="Lipski A."/>
        </authorList>
    </citation>
    <scope>NUCLEOTIDE SEQUENCE [LARGE SCALE GENOMIC DNA]</scope>
    <source>
        <strain evidence="4 5">JZ R-35</strain>
    </source>
</reference>
<keyword evidence="2" id="KW-0067">ATP-binding</keyword>
<keyword evidence="5" id="KW-1185">Reference proteome</keyword>
<dbReference type="PROSITE" id="PS51459">
    <property type="entry name" value="FIDO"/>
    <property type="match status" value="1"/>
</dbReference>
<dbReference type="EMBL" id="QQXK01000002">
    <property type="protein sequence ID" value="RII43620.1"/>
    <property type="molecule type" value="Genomic_DNA"/>
</dbReference>
<keyword evidence="2" id="KW-0547">Nucleotide-binding</keyword>
<proteinExistence type="predicted"/>
<dbReference type="InterPro" id="IPR040198">
    <property type="entry name" value="Fido_containing"/>
</dbReference>
<evidence type="ECO:0000259" key="3">
    <source>
        <dbReference type="PROSITE" id="PS51459"/>
    </source>
</evidence>
<name>A0A399JF61_9MICC</name>
<dbReference type="Pfam" id="PF02661">
    <property type="entry name" value="Fic"/>
    <property type="match status" value="1"/>
</dbReference>
<dbReference type="Gene3D" id="1.10.3290.10">
    <property type="entry name" value="Fido-like domain"/>
    <property type="match status" value="1"/>
</dbReference>
<evidence type="ECO:0000256" key="1">
    <source>
        <dbReference type="PIRSR" id="PIRSR640198-1"/>
    </source>
</evidence>
<protein>
    <submittedName>
        <fullName evidence="4">Fic family protein</fullName>
    </submittedName>
</protein>
<gene>
    <name evidence="4" type="ORF">DWB68_01625</name>
</gene>